<dbReference type="InParanoid" id="A0A0H2RL00"/>
<evidence type="ECO:0000256" key="1">
    <source>
        <dbReference type="SAM" id="MobiDB-lite"/>
    </source>
</evidence>
<dbReference type="AlphaFoldDB" id="A0A0H2RL00"/>
<proteinExistence type="predicted"/>
<dbReference type="OrthoDB" id="3269456at2759"/>
<protein>
    <submittedName>
        <fullName evidence="2">Uncharacterized protein</fullName>
    </submittedName>
</protein>
<feature type="region of interest" description="Disordered" evidence="1">
    <location>
        <begin position="269"/>
        <end position="289"/>
    </location>
</feature>
<feature type="compositionally biased region" description="Basic and acidic residues" evidence="1">
    <location>
        <begin position="269"/>
        <end position="283"/>
    </location>
</feature>
<name>A0A0H2RL00_9AGAM</name>
<organism evidence="2 3">
    <name type="scientific">Schizopora paradoxa</name>
    <dbReference type="NCBI Taxonomy" id="27342"/>
    <lineage>
        <taxon>Eukaryota</taxon>
        <taxon>Fungi</taxon>
        <taxon>Dikarya</taxon>
        <taxon>Basidiomycota</taxon>
        <taxon>Agaricomycotina</taxon>
        <taxon>Agaricomycetes</taxon>
        <taxon>Hymenochaetales</taxon>
        <taxon>Schizoporaceae</taxon>
        <taxon>Schizopora</taxon>
    </lineage>
</organism>
<evidence type="ECO:0000313" key="3">
    <source>
        <dbReference type="Proteomes" id="UP000053477"/>
    </source>
</evidence>
<dbReference type="Proteomes" id="UP000053477">
    <property type="component" value="Unassembled WGS sequence"/>
</dbReference>
<evidence type="ECO:0000313" key="2">
    <source>
        <dbReference type="EMBL" id="KLO05481.1"/>
    </source>
</evidence>
<keyword evidence="3" id="KW-1185">Reference proteome</keyword>
<accession>A0A0H2RL00</accession>
<reference evidence="2 3" key="1">
    <citation type="submission" date="2015-04" db="EMBL/GenBank/DDBJ databases">
        <title>Complete genome sequence of Schizopora paradoxa KUC8140, a cosmopolitan wood degrader in East Asia.</title>
        <authorList>
            <consortium name="DOE Joint Genome Institute"/>
            <person name="Min B."/>
            <person name="Park H."/>
            <person name="Jang Y."/>
            <person name="Kim J.-J."/>
            <person name="Kim K.H."/>
            <person name="Pangilinan J."/>
            <person name="Lipzen A."/>
            <person name="Riley R."/>
            <person name="Grigoriev I.V."/>
            <person name="Spatafora J.W."/>
            <person name="Choi I.-G."/>
        </authorList>
    </citation>
    <scope>NUCLEOTIDE SEQUENCE [LARGE SCALE GENOMIC DNA]</scope>
    <source>
        <strain evidence="2 3">KUC8140</strain>
    </source>
</reference>
<sequence length="321" mass="36481">MDNKYDMENAKTFLEEFMARRNAEEGVICMAGDQASKFDYQILKTGIPSCHRVLTTGQDTEEVLFRLQGVLMDVNLGPLKECLQSPRPLSKKFGGKELIHSIELSGLGSNVFDQGVMNLYLWDLRLSRMFEAAYWNQWTPESGKADTTLLFTNRVLTPSFLCEGGEELPLPSELGKHAKALVQDGSHKYILDNEISLYEHVKTADQDKYVQVPYTTFRKGDVVEVTFSLIILPTTSGKRCTKLVLRGLSLESAAYTNAMMIRKAMEAVDMKKRKRSNSDEGKPKQKVNFRRAKCYKEEEDMEKEVEVTDGKLQEMDITKDT</sequence>
<dbReference type="EMBL" id="KQ086302">
    <property type="protein sequence ID" value="KLO05481.1"/>
    <property type="molecule type" value="Genomic_DNA"/>
</dbReference>
<gene>
    <name evidence="2" type="ORF">SCHPADRAFT_896222</name>
</gene>